<dbReference type="PANTHER" id="PTHR33990">
    <property type="entry name" value="PROTEIN YJDN-RELATED"/>
    <property type="match status" value="1"/>
</dbReference>
<dbReference type="Gene3D" id="3.10.180.10">
    <property type="entry name" value="2,3-Dihydroxybiphenyl 1,2-Dioxygenase, domain 1"/>
    <property type="match status" value="1"/>
</dbReference>
<evidence type="ECO:0000313" key="3">
    <source>
        <dbReference type="Proteomes" id="UP001157069"/>
    </source>
</evidence>
<dbReference type="InterPro" id="IPR029068">
    <property type="entry name" value="Glyas_Bleomycin-R_OHBP_Dase"/>
</dbReference>
<gene>
    <name evidence="2" type="ORF">GCM10025869_04690</name>
</gene>
<proteinExistence type="predicted"/>
<dbReference type="Pfam" id="PF06983">
    <property type="entry name" value="3-dmu-9_3-mt"/>
    <property type="match status" value="1"/>
</dbReference>
<accession>A0ABQ6JNS2</accession>
<sequence length="137" mass="14952">MPQKVTPFLWLPGRLAEAVEFYTSVFPDGEVIERTVQDGELYIATFRAGGIEFAAMNAEGGPPFSEAVSFVVLCDDQAEVDRYWDALLAGGGRPSQCGWLSDRFGVCWQVTPSVCSSCRPTPTQGVAVEPSPRCSRR</sequence>
<dbReference type="InterPro" id="IPR009725">
    <property type="entry name" value="3_dmu_93_MTrfase"/>
</dbReference>
<keyword evidence="3" id="KW-1185">Reference proteome</keyword>
<dbReference type="InterPro" id="IPR028973">
    <property type="entry name" value="PhnB-like"/>
</dbReference>
<evidence type="ECO:0000259" key="1">
    <source>
        <dbReference type="Pfam" id="PF06983"/>
    </source>
</evidence>
<organism evidence="2 3">
    <name type="scientific">Homoserinibacter gongjuensis</name>
    <dbReference type="NCBI Taxonomy" id="1162968"/>
    <lineage>
        <taxon>Bacteria</taxon>
        <taxon>Bacillati</taxon>
        <taxon>Actinomycetota</taxon>
        <taxon>Actinomycetes</taxon>
        <taxon>Micrococcales</taxon>
        <taxon>Microbacteriaceae</taxon>
        <taxon>Homoserinibacter</taxon>
    </lineage>
</organism>
<evidence type="ECO:0000313" key="2">
    <source>
        <dbReference type="EMBL" id="GMA89940.1"/>
    </source>
</evidence>
<dbReference type="RefSeq" id="WP_284297455.1">
    <property type="nucleotide sequence ID" value="NZ_BSVA01000001.1"/>
</dbReference>
<name>A0ABQ6JNS2_9MICO</name>
<dbReference type="CDD" id="cd06588">
    <property type="entry name" value="PhnB_like"/>
    <property type="match status" value="1"/>
</dbReference>
<dbReference type="SUPFAM" id="SSF54593">
    <property type="entry name" value="Glyoxalase/Bleomycin resistance protein/Dihydroxybiphenyl dioxygenase"/>
    <property type="match status" value="1"/>
</dbReference>
<feature type="domain" description="PhnB-like" evidence="1">
    <location>
        <begin position="3"/>
        <end position="111"/>
    </location>
</feature>
<reference evidence="3" key="1">
    <citation type="journal article" date="2019" name="Int. J. Syst. Evol. Microbiol.">
        <title>The Global Catalogue of Microorganisms (GCM) 10K type strain sequencing project: providing services to taxonomists for standard genome sequencing and annotation.</title>
        <authorList>
            <consortium name="The Broad Institute Genomics Platform"/>
            <consortium name="The Broad Institute Genome Sequencing Center for Infectious Disease"/>
            <person name="Wu L."/>
            <person name="Ma J."/>
        </authorList>
    </citation>
    <scope>NUCLEOTIDE SEQUENCE [LARGE SCALE GENOMIC DNA]</scope>
    <source>
        <strain evidence="3">NBRC 108755</strain>
    </source>
</reference>
<dbReference type="EMBL" id="BSVA01000001">
    <property type="protein sequence ID" value="GMA89940.1"/>
    <property type="molecule type" value="Genomic_DNA"/>
</dbReference>
<comment type="caution">
    <text evidence="2">The sequence shown here is derived from an EMBL/GenBank/DDBJ whole genome shotgun (WGS) entry which is preliminary data.</text>
</comment>
<dbReference type="PIRSF" id="PIRSF021700">
    <property type="entry name" value="3_dmu_93_MTrfase"/>
    <property type="match status" value="1"/>
</dbReference>
<protein>
    <submittedName>
        <fullName evidence="2">VOC family protein</fullName>
    </submittedName>
</protein>
<dbReference type="Proteomes" id="UP001157069">
    <property type="component" value="Unassembled WGS sequence"/>
</dbReference>